<organism evidence="1 2">
    <name type="scientific">Athelia psychrophila</name>
    <dbReference type="NCBI Taxonomy" id="1759441"/>
    <lineage>
        <taxon>Eukaryota</taxon>
        <taxon>Fungi</taxon>
        <taxon>Dikarya</taxon>
        <taxon>Basidiomycota</taxon>
        <taxon>Agaricomycotina</taxon>
        <taxon>Agaricomycetes</taxon>
        <taxon>Agaricomycetidae</taxon>
        <taxon>Atheliales</taxon>
        <taxon>Atheliaceae</taxon>
        <taxon>Athelia</taxon>
    </lineage>
</organism>
<reference evidence="1 2" key="1">
    <citation type="journal article" date="2016" name="Mol. Biol. Evol.">
        <title>Comparative Genomics of Early-Diverging Mushroom-Forming Fungi Provides Insights into the Origins of Lignocellulose Decay Capabilities.</title>
        <authorList>
            <person name="Nagy L.G."/>
            <person name="Riley R."/>
            <person name="Tritt A."/>
            <person name="Adam C."/>
            <person name="Daum C."/>
            <person name="Floudas D."/>
            <person name="Sun H."/>
            <person name="Yadav J.S."/>
            <person name="Pangilinan J."/>
            <person name="Larsson K.H."/>
            <person name="Matsuura K."/>
            <person name="Barry K."/>
            <person name="Labutti K."/>
            <person name="Kuo R."/>
            <person name="Ohm R.A."/>
            <person name="Bhattacharya S.S."/>
            <person name="Shirouzu T."/>
            <person name="Yoshinaga Y."/>
            <person name="Martin F.M."/>
            <person name="Grigoriev I.V."/>
            <person name="Hibbett D.S."/>
        </authorList>
    </citation>
    <scope>NUCLEOTIDE SEQUENCE [LARGE SCALE GENOMIC DNA]</scope>
    <source>
        <strain evidence="1 2">CBS 109695</strain>
    </source>
</reference>
<proteinExistence type="predicted"/>
<dbReference type="Proteomes" id="UP000076532">
    <property type="component" value="Unassembled WGS sequence"/>
</dbReference>
<dbReference type="AlphaFoldDB" id="A0A166TXL1"/>
<protein>
    <submittedName>
        <fullName evidence="1">Uncharacterized protein</fullName>
    </submittedName>
</protein>
<feature type="non-terminal residue" evidence="1">
    <location>
        <position position="1"/>
    </location>
</feature>
<accession>A0A166TXL1</accession>
<gene>
    <name evidence="1" type="ORF">FIBSPDRAFT_850088</name>
</gene>
<evidence type="ECO:0000313" key="1">
    <source>
        <dbReference type="EMBL" id="KZP31096.1"/>
    </source>
</evidence>
<keyword evidence="2" id="KW-1185">Reference proteome</keyword>
<name>A0A166TXL1_9AGAM</name>
<evidence type="ECO:0000313" key="2">
    <source>
        <dbReference type="Proteomes" id="UP000076532"/>
    </source>
</evidence>
<sequence length="57" mass="6263">LLEMERFAVVFLLDFSTGLEPSNPTSPLRMICAGRPRFTCSYLLSAVSWVGNGKAGR</sequence>
<dbReference type="EMBL" id="KV417491">
    <property type="protein sequence ID" value="KZP31096.1"/>
    <property type="molecule type" value="Genomic_DNA"/>
</dbReference>